<dbReference type="PANTHER" id="PTHR32009:SF39">
    <property type="entry name" value="TIR DOMAIN-CONTAINING PROTEIN"/>
    <property type="match status" value="1"/>
</dbReference>
<dbReference type="Pfam" id="PF01582">
    <property type="entry name" value="TIR"/>
    <property type="match status" value="2"/>
</dbReference>
<evidence type="ECO:0000256" key="3">
    <source>
        <dbReference type="ARBA" id="ARBA00023027"/>
    </source>
</evidence>
<name>A0A2N9FX73_FAGSY</name>
<keyword evidence="3" id="KW-0520">NAD</keyword>
<dbReference type="GO" id="GO:0061809">
    <property type="term" value="F:NAD+ nucleosidase activity, cyclic ADP-ribose generating"/>
    <property type="evidence" value="ECO:0007669"/>
    <property type="project" value="UniProtKB-EC"/>
</dbReference>
<sequence length="127" mass="14378">MALITKEGASSSITHKWIYDVFLNFTGKDPRKNFVDHLYAALDQKGIIRKEKGQTILPVFFDVDPSEVRNQTGSFGEAFEHLVKFLKENLEEVQRWRAALTEVANLPGWALQDISQAEGYCSAGCER</sequence>
<protein>
    <recommendedName>
        <fullName evidence="1">ADP-ribosyl cyclase/cyclic ADP-ribose hydrolase</fullName>
        <ecNumber evidence="1">3.2.2.6</ecNumber>
    </recommendedName>
</protein>
<dbReference type="GO" id="GO:0007165">
    <property type="term" value="P:signal transduction"/>
    <property type="evidence" value="ECO:0007669"/>
    <property type="project" value="InterPro"/>
</dbReference>
<evidence type="ECO:0000256" key="2">
    <source>
        <dbReference type="ARBA" id="ARBA00022801"/>
    </source>
</evidence>
<dbReference type="PANTHER" id="PTHR32009">
    <property type="entry name" value="TMV RESISTANCE PROTEIN N-LIKE"/>
    <property type="match status" value="1"/>
</dbReference>
<dbReference type="AlphaFoldDB" id="A0A2N9FX73"/>
<evidence type="ECO:0000259" key="5">
    <source>
        <dbReference type="Pfam" id="PF01582"/>
    </source>
</evidence>
<dbReference type="SUPFAM" id="SSF52200">
    <property type="entry name" value="Toll/Interleukin receptor TIR domain"/>
    <property type="match status" value="1"/>
</dbReference>
<reference evidence="6" key="1">
    <citation type="submission" date="2018-02" db="EMBL/GenBank/DDBJ databases">
        <authorList>
            <person name="Cohen D.B."/>
            <person name="Kent A.D."/>
        </authorList>
    </citation>
    <scope>NUCLEOTIDE SEQUENCE</scope>
</reference>
<keyword evidence="2" id="KW-0378">Hydrolase</keyword>
<evidence type="ECO:0000256" key="4">
    <source>
        <dbReference type="ARBA" id="ARBA00047304"/>
    </source>
</evidence>
<gene>
    <name evidence="6" type="ORF">FSB_LOCUS23098</name>
</gene>
<dbReference type="InterPro" id="IPR000157">
    <property type="entry name" value="TIR_dom"/>
</dbReference>
<proteinExistence type="predicted"/>
<dbReference type="EC" id="3.2.2.6" evidence="1"/>
<feature type="domain" description="TIR" evidence="5">
    <location>
        <begin position="49"/>
        <end position="116"/>
    </location>
</feature>
<feature type="domain" description="TIR" evidence="5">
    <location>
        <begin position="19"/>
        <end position="47"/>
    </location>
</feature>
<dbReference type="EMBL" id="OIVN01001551">
    <property type="protein sequence ID" value="SPC95216.1"/>
    <property type="molecule type" value="Genomic_DNA"/>
</dbReference>
<organism evidence="6">
    <name type="scientific">Fagus sylvatica</name>
    <name type="common">Beechnut</name>
    <dbReference type="NCBI Taxonomy" id="28930"/>
    <lineage>
        <taxon>Eukaryota</taxon>
        <taxon>Viridiplantae</taxon>
        <taxon>Streptophyta</taxon>
        <taxon>Embryophyta</taxon>
        <taxon>Tracheophyta</taxon>
        <taxon>Spermatophyta</taxon>
        <taxon>Magnoliopsida</taxon>
        <taxon>eudicotyledons</taxon>
        <taxon>Gunneridae</taxon>
        <taxon>Pentapetalae</taxon>
        <taxon>rosids</taxon>
        <taxon>fabids</taxon>
        <taxon>Fagales</taxon>
        <taxon>Fagaceae</taxon>
        <taxon>Fagus</taxon>
    </lineage>
</organism>
<dbReference type="InterPro" id="IPR035897">
    <property type="entry name" value="Toll_tir_struct_dom_sf"/>
</dbReference>
<evidence type="ECO:0000256" key="1">
    <source>
        <dbReference type="ARBA" id="ARBA00011982"/>
    </source>
</evidence>
<evidence type="ECO:0000313" key="6">
    <source>
        <dbReference type="EMBL" id="SPC95216.1"/>
    </source>
</evidence>
<accession>A0A2N9FX73</accession>
<dbReference type="Gene3D" id="3.40.50.10140">
    <property type="entry name" value="Toll/interleukin-1 receptor homology (TIR) domain"/>
    <property type="match status" value="2"/>
</dbReference>
<comment type="catalytic activity">
    <reaction evidence="4">
        <text>NAD(+) + H2O = ADP-D-ribose + nicotinamide + H(+)</text>
        <dbReference type="Rhea" id="RHEA:16301"/>
        <dbReference type="ChEBI" id="CHEBI:15377"/>
        <dbReference type="ChEBI" id="CHEBI:15378"/>
        <dbReference type="ChEBI" id="CHEBI:17154"/>
        <dbReference type="ChEBI" id="CHEBI:57540"/>
        <dbReference type="ChEBI" id="CHEBI:57967"/>
        <dbReference type="EC" id="3.2.2.6"/>
    </reaction>
    <physiologicalReaction direction="left-to-right" evidence="4">
        <dbReference type="Rhea" id="RHEA:16302"/>
    </physiologicalReaction>
</comment>